<dbReference type="AlphaFoldDB" id="A0AAW1IVC7"/>
<evidence type="ECO:0000256" key="2">
    <source>
        <dbReference type="ARBA" id="ARBA00022723"/>
    </source>
</evidence>
<keyword evidence="5" id="KW-0378">Hydrolase</keyword>
<proteinExistence type="predicted"/>
<keyword evidence="2" id="KW-0479">Metal-binding</keyword>
<keyword evidence="3" id="KW-0472">Membrane</keyword>
<evidence type="ECO:0000313" key="5">
    <source>
        <dbReference type="EMBL" id="KAK9693690.1"/>
    </source>
</evidence>
<dbReference type="GO" id="GO:0004519">
    <property type="term" value="F:endonuclease activity"/>
    <property type="evidence" value="ECO:0007669"/>
    <property type="project" value="UniProtKB-KW"/>
</dbReference>
<evidence type="ECO:0000313" key="6">
    <source>
        <dbReference type="Proteomes" id="UP001458880"/>
    </source>
</evidence>
<keyword evidence="3" id="KW-1133">Transmembrane helix</keyword>
<comment type="cofactor">
    <cofactor evidence="1">
        <name>a divalent metal cation</name>
        <dbReference type="ChEBI" id="CHEBI:60240"/>
    </cofactor>
</comment>
<dbReference type="EMBL" id="JASPKY010000533">
    <property type="protein sequence ID" value="KAK9693690.1"/>
    <property type="molecule type" value="Genomic_DNA"/>
</dbReference>
<keyword evidence="5" id="KW-0540">Nuclease</keyword>
<feature type="transmembrane region" description="Helical" evidence="3">
    <location>
        <begin position="12"/>
        <end position="32"/>
    </location>
</feature>
<dbReference type="Proteomes" id="UP001458880">
    <property type="component" value="Unassembled WGS sequence"/>
</dbReference>
<name>A0AAW1IVC7_POPJA</name>
<evidence type="ECO:0000259" key="4">
    <source>
        <dbReference type="Pfam" id="PF13359"/>
    </source>
</evidence>
<keyword evidence="5" id="KW-0255">Endonuclease</keyword>
<organism evidence="5 6">
    <name type="scientific">Popillia japonica</name>
    <name type="common">Japanese beetle</name>
    <dbReference type="NCBI Taxonomy" id="7064"/>
    <lineage>
        <taxon>Eukaryota</taxon>
        <taxon>Metazoa</taxon>
        <taxon>Ecdysozoa</taxon>
        <taxon>Arthropoda</taxon>
        <taxon>Hexapoda</taxon>
        <taxon>Insecta</taxon>
        <taxon>Pterygota</taxon>
        <taxon>Neoptera</taxon>
        <taxon>Endopterygota</taxon>
        <taxon>Coleoptera</taxon>
        <taxon>Polyphaga</taxon>
        <taxon>Scarabaeiformia</taxon>
        <taxon>Scarabaeidae</taxon>
        <taxon>Rutelinae</taxon>
        <taxon>Popillia</taxon>
    </lineage>
</organism>
<gene>
    <name evidence="5" type="ORF">QE152_g34030</name>
</gene>
<dbReference type="Pfam" id="PF13359">
    <property type="entry name" value="DDE_Tnp_4"/>
    <property type="match status" value="1"/>
</dbReference>
<comment type="caution">
    <text evidence="5">The sequence shown here is derived from an EMBL/GenBank/DDBJ whole genome shotgun (WGS) entry which is preliminary data.</text>
</comment>
<feature type="domain" description="DDE Tnp4" evidence="4">
    <location>
        <begin position="65"/>
        <end position="192"/>
    </location>
</feature>
<dbReference type="GO" id="GO:0046872">
    <property type="term" value="F:metal ion binding"/>
    <property type="evidence" value="ECO:0007669"/>
    <property type="project" value="UniProtKB-KW"/>
</dbReference>
<accession>A0AAW1IVC7</accession>
<reference evidence="5 6" key="1">
    <citation type="journal article" date="2024" name="BMC Genomics">
        <title>De novo assembly and annotation of Popillia japonica's genome with initial clues to its potential as an invasive pest.</title>
        <authorList>
            <person name="Cucini C."/>
            <person name="Boschi S."/>
            <person name="Funari R."/>
            <person name="Cardaioli E."/>
            <person name="Iannotti N."/>
            <person name="Marturano G."/>
            <person name="Paoli F."/>
            <person name="Bruttini M."/>
            <person name="Carapelli A."/>
            <person name="Frati F."/>
            <person name="Nardi F."/>
        </authorList>
    </citation>
    <scope>NUCLEOTIDE SEQUENCE [LARGE SCALE GENOMIC DNA]</scope>
    <source>
        <strain evidence="5">DMR45628</strain>
    </source>
</reference>
<sequence length="229" mass="26357">MHLVIEAHVSHFINTLIYYVVVHVLATDLSFYKKYVKNLKARLTAWHQLRIWQTTGDYSYTGGNNAETFRNRKRYFSLNVVAADACYRIEDIVCRWPGSAHDINIFENSRVRARFESGEMGNGLVLGDSGYPNRFYLITLANPANNAEQLFNESQIRTRNVVERTLMETLGMRCSRVFTAQQIIIATAVLHNSARNNNEDIPDDDVEVDMELINNNPHAINREIEDDRS</sequence>
<evidence type="ECO:0000256" key="3">
    <source>
        <dbReference type="SAM" id="Phobius"/>
    </source>
</evidence>
<protein>
    <submittedName>
        <fullName evidence="5">DDE superfamily endonuclease</fullName>
    </submittedName>
</protein>
<dbReference type="InterPro" id="IPR027806">
    <property type="entry name" value="HARBI1_dom"/>
</dbReference>
<keyword evidence="3" id="KW-0812">Transmembrane</keyword>
<evidence type="ECO:0000256" key="1">
    <source>
        <dbReference type="ARBA" id="ARBA00001968"/>
    </source>
</evidence>
<keyword evidence="6" id="KW-1185">Reference proteome</keyword>